<evidence type="ECO:0000313" key="1">
    <source>
        <dbReference type="EMBL" id="NYS62411.1"/>
    </source>
</evidence>
<dbReference type="Pfam" id="PF07277">
    <property type="entry name" value="SapC"/>
    <property type="match status" value="1"/>
</dbReference>
<dbReference type="EMBL" id="JACCDF010000019">
    <property type="protein sequence ID" value="NYS62411.1"/>
    <property type="molecule type" value="Genomic_DNA"/>
</dbReference>
<dbReference type="InterPro" id="IPR010836">
    <property type="entry name" value="SapC"/>
</dbReference>
<sequence length="91" mass="9891">MECGEGQEPLKVNGLYRVNEKALNALDADAYATLRSGPMALAHAQLFSMSQLSQLTEGAKFHTRHGSADAALENLDKLFGEDDDLAFDFDS</sequence>
<organism evidence="1 2">
    <name type="scientific">Vreelandella salicampi</name>
    <dbReference type="NCBI Taxonomy" id="1449798"/>
    <lineage>
        <taxon>Bacteria</taxon>
        <taxon>Pseudomonadati</taxon>
        <taxon>Pseudomonadota</taxon>
        <taxon>Gammaproteobacteria</taxon>
        <taxon>Oceanospirillales</taxon>
        <taxon>Halomonadaceae</taxon>
        <taxon>Vreelandella</taxon>
    </lineage>
</organism>
<evidence type="ECO:0000313" key="2">
    <source>
        <dbReference type="Proteomes" id="UP000586119"/>
    </source>
</evidence>
<dbReference type="AlphaFoldDB" id="A0A7Z0LNW3"/>
<protein>
    <submittedName>
        <fullName evidence="1">SapC family protein</fullName>
    </submittedName>
</protein>
<proteinExistence type="predicted"/>
<reference evidence="1 2" key="1">
    <citation type="journal article" date="2015" name="Int. J. Syst. Evol. Microbiol.">
        <title>Halomonas salicampi sp. nov., a halotolerant and alkalitolerant bacterium isolated from a saltern soil.</title>
        <authorList>
            <person name="Lee J.C."/>
            <person name="Kim Y.S."/>
            <person name="Yun B.S."/>
            <person name="Whang K.S."/>
        </authorList>
    </citation>
    <scope>NUCLEOTIDE SEQUENCE [LARGE SCALE GENOMIC DNA]</scope>
    <source>
        <strain evidence="1 2">BH103</strain>
    </source>
</reference>
<accession>A0A7Z0LNW3</accession>
<comment type="caution">
    <text evidence="1">The sequence shown here is derived from an EMBL/GenBank/DDBJ whole genome shotgun (WGS) entry which is preliminary data.</text>
</comment>
<name>A0A7Z0LNW3_9GAMM</name>
<keyword evidence="2" id="KW-1185">Reference proteome</keyword>
<dbReference type="Proteomes" id="UP000586119">
    <property type="component" value="Unassembled WGS sequence"/>
</dbReference>
<gene>
    <name evidence="1" type="ORF">HZS81_16780</name>
</gene>